<dbReference type="Proteomes" id="UP000236319">
    <property type="component" value="Unassembled WGS sequence"/>
</dbReference>
<dbReference type="VEuPathDB" id="PiroplasmaDB:BOVATA_035940"/>
<keyword evidence="2" id="KW-1185">Reference proteome</keyword>
<proteinExistence type="predicted"/>
<dbReference type="GeneID" id="39875871"/>
<dbReference type="EMBL" id="BDSA01000004">
    <property type="protein sequence ID" value="GBE62101.1"/>
    <property type="molecule type" value="Genomic_DNA"/>
</dbReference>
<name>A0A2H6KGJ4_9APIC</name>
<accession>A0A2H6KGJ4</accession>
<comment type="caution">
    <text evidence="1">The sequence shown here is derived from an EMBL/GenBank/DDBJ whole genome shotgun (WGS) entry which is preliminary data.</text>
</comment>
<sequence length="252" mass="28318">MVYNSLTEAPRNLKEGIDWLMALKGTSKFNTQALGFAVHRILADTSVGLLRVPAIEKVKRVSKEFLEQKELKGRPYVKNLLSRFREPMNKTDGMELKRMFSVGRSDYVNLVKSEGIKPEDIAKDLGQILDACEKFLDEIKNPDQYESAYSPEATWAKSCSKSPEACAVIFVGIAPMLEAGLRSLRCASRDAASLLSHYDKKKHLKKLMKALGYGESECRANMSASYIFKASENVGYIMLGKIYDLAGFWAFY</sequence>
<organism evidence="1 2">
    <name type="scientific">Babesia ovata</name>
    <dbReference type="NCBI Taxonomy" id="189622"/>
    <lineage>
        <taxon>Eukaryota</taxon>
        <taxon>Sar</taxon>
        <taxon>Alveolata</taxon>
        <taxon>Apicomplexa</taxon>
        <taxon>Aconoidasida</taxon>
        <taxon>Piroplasmida</taxon>
        <taxon>Babesiidae</taxon>
        <taxon>Babesia</taxon>
    </lineage>
</organism>
<evidence type="ECO:0000313" key="1">
    <source>
        <dbReference type="EMBL" id="GBE62101.1"/>
    </source>
</evidence>
<dbReference type="RefSeq" id="XP_028868344.1">
    <property type="nucleotide sequence ID" value="XM_029012511.1"/>
</dbReference>
<protein>
    <submittedName>
        <fullName evidence="1">Uncharacterized protein</fullName>
    </submittedName>
</protein>
<gene>
    <name evidence="1" type="ORF">BOVATA_035940</name>
</gene>
<dbReference type="AlphaFoldDB" id="A0A2H6KGJ4"/>
<evidence type="ECO:0000313" key="2">
    <source>
        <dbReference type="Proteomes" id="UP000236319"/>
    </source>
</evidence>
<reference evidence="1 2" key="1">
    <citation type="journal article" date="2017" name="BMC Genomics">
        <title>Whole-genome assembly of Babesia ovata and comparative genomics between closely related pathogens.</title>
        <authorList>
            <person name="Yamagishi J."/>
            <person name="Asada M."/>
            <person name="Hakimi H."/>
            <person name="Tanaka T.Q."/>
            <person name="Sugimoto C."/>
            <person name="Kawazu S."/>
        </authorList>
    </citation>
    <scope>NUCLEOTIDE SEQUENCE [LARGE SCALE GENOMIC DNA]</scope>
    <source>
        <strain evidence="1 2">Miyake</strain>
    </source>
</reference>